<evidence type="ECO:0000256" key="2">
    <source>
        <dbReference type="ARBA" id="ARBA00022840"/>
    </source>
</evidence>
<evidence type="ECO:0000313" key="4">
    <source>
        <dbReference type="EMBL" id="CBK21071.2"/>
    </source>
</evidence>
<accession>D8LZ32</accession>
<evidence type="ECO:0000256" key="1">
    <source>
        <dbReference type="ARBA" id="ARBA00022741"/>
    </source>
</evidence>
<dbReference type="GO" id="GO:0004467">
    <property type="term" value="F:long-chain fatty acid-CoA ligase activity"/>
    <property type="evidence" value="ECO:0007669"/>
    <property type="project" value="TreeGrafter"/>
</dbReference>
<dbReference type="SUPFAM" id="SSF56801">
    <property type="entry name" value="Acetyl-CoA synthetase-like"/>
    <property type="match status" value="1"/>
</dbReference>
<dbReference type="Pfam" id="PF00501">
    <property type="entry name" value="AMP-binding"/>
    <property type="match status" value="1"/>
</dbReference>
<dbReference type="InParanoid" id="D8LZ32"/>
<evidence type="ECO:0000313" key="5">
    <source>
        <dbReference type="Proteomes" id="UP000008312"/>
    </source>
</evidence>
<dbReference type="PROSITE" id="PS00455">
    <property type="entry name" value="AMP_BINDING"/>
    <property type="match status" value="1"/>
</dbReference>
<keyword evidence="2" id="KW-0067">ATP-binding</keyword>
<dbReference type="PANTHER" id="PTHR43272">
    <property type="entry name" value="LONG-CHAIN-FATTY-ACID--COA LIGASE"/>
    <property type="match status" value="1"/>
</dbReference>
<gene>
    <name evidence="4" type="ORF">GSBLH_T00001283001</name>
</gene>
<dbReference type="PANTHER" id="PTHR43272:SF33">
    <property type="entry name" value="AMP-BINDING DOMAIN-CONTAINING PROTEIN-RELATED"/>
    <property type="match status" value="1"/>
</dbReference>
<dbReference type="GO" id="GO:0016020">
    <property type="term" value="C:membrane"/>
    <property type="evidence" value="ECO:0007669"/>
    <property type="project" value="TreeGrafter"/>
</dbReference>
<evidence type="ECO:0000259" key="3">
    <source>
        <dbReference type="Pfam" id="PF00501"/>
    </source>
</evidence>
<dbReference type="InterPro" id="IPR000873">
    <property type="entry name" value="AMP-dep_synth/lig_dom"/>
</dbReference>
<dbReference type="OrthoDB" id="1700726at2759"/>
<dbReference type="InterPro" id="IPR020845">
    <property type="entry name" value="AMP-binding_CS"/>
</dbReference>
<proteinExistence type="predicted"/>
<dbReference type="Proteomes" id="UP000008312">
    <property type="component" value="Unassembled WGS sequence"/>
</dbReference>
<dbReference type="RefSeq" id="XP_012895119.1">
    <property type="nucleotide sequence ID" value="XM_013039665.1"/>
</dbReference>
<dbReference type="GeneID" id="24918551"/>
<sequence>MVVQLGRSFRQRFPWMQRQDRVGFYGKNSARIQLYSLAMQSQDQVCVPIYDILSSDAVEYITSHAEVKVLAVTEEKLPHLQSVFQKDTPIKAIVLLDVPRESPVLLEFSHALPSTVEIIHFDDLLSVPAQSPVVPSDDDWLPSGESLEYILYTSGTTGTPKGVMIKHASMLTVSASFIHNILINNWIVSNEDGVFSYLPLAHGYETAVELALMIVGARIAYYSGSLRNLLSDLQAAKPTLFIAVPRVLQRVQQEILKNFASRGWLARKVISHCLWNQTLEWRKGKRCRSYDFLVFDKVKKMFGGKLRCLASGAAPLSGELSEFLQVCLGIPILEGYGLTETGAACAVTLNNGEIVYYTVGSPLFGHEIRLESIPEMGYTTEDEPHPRGEVLVRGPSMFVGYYKNPELTQNVVDADGWFHTGDIGQFNEDGSLSIIDRKKSMLKLSQGEYVAVEAVESTFSECSLLSQIFVYGNSYENCLVAIAAPNPSEIISLARSLGLEVKSMGEEGWKESLVNVCLNKQLVNKVMETVNQFGRRMGLHGFEMIKGLYLDGHIEGAMDQIFTMENGSMTPTFKLKRQQCYNRYKQTIKEMYDAIHQEAIAH</sequence>
<dbReference type="Gene3D" id="3.40.50.12780">
    <property type="entry name" value="N-terminal domain of ligase-like"/>
    <property type="match status" value="1"/>
</dbReference>
<dbReference type="EMBL" id="FN668640">
    <property type="protein sequence ID" value="CBK21071.2"/>
    <property type="molecule type" value="Genomic_DNA"/>
</dbReference>
<dbReference type="OMA" id="VPRVWQK"/>
<organism evidence="4">
    <name type="scientific">Blastocystis hominis</name>
    <dbReference type="NCBI Taxonomy" id="12968"/>
    <lineage>
        <taxon>Eukaryota</taxon>
        <taxon>Sar</taxon>
        <taxon>Stramenopiles</taxon>
        <taxon>Bigyra</taxon>
        <taxon>Opalozoa</taxon>
        <taxon>Opalinata</taxon>
        <taxon>Blastocystidae</taxon>
        <taxon>Blastocystis</taxon>
    </lineage>
</organism>
<keyword evidence="1" id="KW-0547">Nucleotide-binding</keyword>
<dbReference type="AlphaFoldDB" id="D8LZ32"/>
<keyword evidence="5" id="KW-1185">Reference proteome</keyword>
<dbReference type="GO" id="GO:0005783">
    <property type="term" value="C:endoplasmic reticulum"/>
    <property type="evidence" value="ECO:0007669"/>
    <property type="project" value="TreeGrafter"/>
</dbReference>
<feature type="domain" description="AMP-dependent synthetase/ligase" evidence="3">
    <location>
        <begin position="17"/>
        <end position="402"/>
    </location>
</feature>
<protein>
    <recommendedName>
        <fullName evidence="3">AMP-dependent synthetase/ligase domain-containing protein</fullName>
    </recommendedName>
</protein>
<dbReference type="GO" id="GO:0005524">
    <property type="term" value="F:ATP binding"/>
    <property type="evidence" value="ECO:0007669"/>
    <property type="project" value="UniProtKB-KW"/>
</dbReference>
<reference evidence="4" key="1">
    <citation type="submission" date="2010-02" db="EMBL/GenBank/DDBJ databases">
        <title>Sequencing and annotation of the Blastocystis hominis genome.</title>
        <authorList>
            <person name="Wincker P."/>
        </authorList>
    </citation>
    <scope>NUCLEOTIDE SEQUENCE</scope>
    <source>
        <strain evidence="4">Singapore isolate B</strain>
    </source>
</reference>
<name>D8LZ32_BLAHO</name>
<dbReference type="InterPro" id="IPR042099">
    <property type="entry name" value="ANL_N_sf"/>
</dbReference>